<evidence type="ECO:0000256" key="1">
    <source>
        <dbReference type="SAM" id="MobiDB-lite"/>
    </source>
</evidence>
<feature type="region of interest" description="Disordered" evidence="1">
    <location>
        <begin position="76"/>
        <end position="469"/>
    </location>
</feature>
<feature type="compositionally biased region" description="Basic residues" evidence="1">
    <location>
        <begin position="97"/>
        <end position="107"/>
    </location>
</feature>
<keyword evidence="3" id="KW-1185">Reference proteome</keyword>
<feature type="compositionally biased region" description="Polar residues" evidence="1">
    <location>
        <begin position="243"/>
        <end position="270"/>
    </location>
</feature>
<evidence type="ECO:0000313" key="3">
    <source>
        <dbReference type="Proteomes" id="UP000313359"/>
    </source>
</evidence>
<name>A0A5C2RRU1_9APHY</name>
<feature type="compositionally biased region" description="Low complexity" evidence="1">
    <location>
        <begin position="294"/>
        <end position="313"/>
    </location>
</feature>
<dbReference type="OrthoDB" id="2757916at2759"/>
<feature type="compositionally biased region" description="Basic and acidic residues" evidence="1">
    <location>
        <begin position="441"/>
        <end position="454"/>
    </location>
</feature>
<evidence type="ECO:0000313" key="2">
    <source>
        <dbReference type="EMBL" id="RPD53841.1"/>
    </source>
</evidence>
<feature type="compositionally biased region" description="Polar residues" evidence="1">
    <location>
        <begin position="328"/>
        <end position="347"/>
    </location>
</feature>
<sequence>MAHKTSDGDLPIIGSPNVTVRPPKRSAPSYSERAEARMIRQKLLEMEQEFEEQEALKNHPEEMRILRESVASVKAEFSPLDGQSWDTPAGREELARHAQRAAQRKANHTPSPARLRASRLTSRRSRSSLRSSTVFTRSNITSQSAAVPPGTANVSDLSREDDCMIFDRPTTPLPPDLERDLARTPLPSVPKAHVYAQRPRTVLFGLEREDHSDDSDDESDVTLHAELRTPKPRGPESPKAVSTVPQSSNKQVSPSPHKSSSRLPRPTRSQLVPPRGHTVSSSARPPVFSRPDRSALVAAASSSGSASTSTTLGRRPSLSRSGHGDPAKTSSPPKSRNILSSSRTLNRGSVFSHPSSSSSTSTKARSLPSQGKLRPQAAFSSSATRKTFLEPRVESFSVKKSVATAPKASSQNLIAFPRAESEGPAGAGPSSAGPSAPLPRRRNETLKAPLESRSKYSTVTPQARTRPKN</sequence>
<dbReference type="AlphaFoldDB" id="A0A5C2RRU1"/>
<feature type="region of interest" description="Disordered" evidence="1">
    <location>
        <begin position="1"/>
        <end position="34"/>
    </location>
</feature>
<feature type="compositionally biased region" description="Low complexity" evidence="1">
    <location>
        <begin position="422"/>
        <end position="435"/>
    </location>
</feature>
<feature type="compositionally biased region" description="Low complexity" evidence="1">
    <location>
        <begin position="128"/>
        <end position="138"/>
    </location>
</feature>
<feature type="compositionally biased region" description="Low complexity" evidence="1">
    <location>
        <begin position="349"/>
        <end position="369"/>
    </location>
</feature>
<protein>
    <submittedName>
        <fullName evidence="2">Uncharacterized protein</fullName>
    </submittedName>
</protein>
<dbReference type="Proteomes" id="UP000313359">
    <property type="component" value="Unassembled WGS sequence"/>
</dbReference>
<proteinExistence type="predicted"/>
<feature type="compositionally biased region" description="Basic and acidic residues" evidence="1">
    <location>
        <begin position="221"/>
        <end position="236"/>
    </location>
</feature>
<dbReference type="EMBL" id="ML122314">
    <property type="protein sequence ID" value="RPD53841.1"/>
    <property type="molecule type" value="Genomic_DNA"/>
</dbReference>
<reference evidence="2" key="1">
    <citation type="journal article" date="2018" name="Genome Biol. Evol.">
        <title>Genomics and development of Lentinus tigrinus, a white-rot wood-decaying mushroom with dimorphic fruiting bodies.</title>
        <authorList>
            <person name="Wu B."/>
            <person name="Xu Z."/>
            <person name="Knudson A."/>
            <person name="Carlson A."/>
            <person name="Chen N."/>
            <person name="Kovaka S."/>
            <person name="LaButti K."/>
            <person name="Lipzen A."/>
            <person name="Pennachio C."/>
            <person name="Riley R."/>
            <person name="Schakwitz W."/>
            <person name="Umezawa K."/>
            <person name="Ohm R.A."/>
            <person name="Grigoriev I.V."/>
            <person name="Nagy L.G."/>
            <person name="Gibbons J."/>
            <person name="Hibbett D."/>
        </authorList>
    </citation>
    <scope>NUCLEOTIDE SEQUENCE [LARGE SCALE GENOMIC DNA]</scope>
    <source>
        <strain evidence="2">ALCF2SS1-6</strain>
    </source>
</reference>
<accession>A0A5C2RRU1</accession>
<gene>
    <name evidence="2" type="ORF">L227DRAFT_657964</name>
</gene>
<organism evidence="2 3">
    <name type="scientific">Lentinus tigrinus ALCF2SS1-6</name>
    <dbReference type="NCBI Taxonomy" id="1328759"/>
    <lineage>
        <taxon>Eukaryota</taxon>
        <taxon>Fungi</taxon>
        <taxon>Dikarya</taxon>
        <taxon>Basidiomycota</taxon>
        <taxon>Agaricomycotina</taxon>
        <taxon>Agaricomycetes</taxon>
        <taxon>Polyporales</taxon>
        <taxon>Polyporaceae</taxon>
        <taxon>Lentinus</taxon>
    </lineage>
</organism>